<comment type="function">
    <text evidence="3 4">Together with the chaperonin GroEL, plays an essential role in assisting protein folding. The GroEL-GroES system forms a nano-cage that allows encapsulation of the non-native substrate proteins and provides a physical environment optimized to promote and accelerate protein folding. GroES binds to the apical surface of the GroEL ring, thereby capping the opening of the GroEL channel.</text>
</comment>
<dbReference type="EMBL" id="MLBF01000008">
    <property type="protein sequence ID" value="OLN32471.1"/>
    <property type="molecule type" value="Genomic_DNA"/>
</dbReference>
<dbReference type="PROSITE" id="PS00681">
    <property type="entry name" value="CHAPERONINS_CPN10"/>
    <property type="match status" value="1"/>
</dbReference>
<evidence type="ECO:0000313" key="6">
    <source>
        <dbReference type="Proteomes" id="UP000186102"/>
    </source>
</evidence>
<dbReference type="FunFam" id="2.30.33.40:FF:000001">
    <property type="entry name" value="10 kDa chaperonin"/>
    <property type="match status" value="1"/>
</dbReference>
<dbReference type="NCBIfam" id="NF001534">
    <property type="entry name" value="PRK00364.2-5"/>
    <property type="match status" value="1"/>
</dbReference>
<dbReference type="NCBIfam" id="NF001527">
    <property type="entry name" value="PRK00364.1-2"/>
    <property type="match status" value="1"/>
</dbReference>
<evidence type="ECO:0000256" key="1">
    <source>
        <dbReference type="ARBA" id="ARBA00006975"/>
    </source>
</evidence>
<dbReference type="Pfam" id="PF00166">
    <property type="entry name" value="Cpn10"/>
    <property type="match status" value="1"/>
</dbReference>
<keyword evidence="2 3" id="KW-0143">Chaperone</keyword>
<dbReference type="InterPro" id="IPR020818">
    <property type="entry name" value="Chaperonin_GroES"/>
</dbReference>
<dbReference type="NCBIfam" id="NF001530">
    <property type="entry name" value="PRK00364.1-6"/>
    <property type="match status" value="1"/>
</dbReference>
<accession>A0A1Q8QYU9</accession>
<dbReference type="SMART" id="SM00883">
    <property type="entry name" value="Cpn10"/>
    <property type="match status" value="1"/>
</dbReference>
<dbReference type="InterPro" id="IPR011032">
    <property type="entry name" value="GroES-like_sf"/>
</dbReference>
<dbReference type="GO" id="GO:0051082">
    <property type="term" value="F:unfolded protein binding"/>
    <property type="evidence" value="ECO:0007669"/>
    <property type="project" value="TreeGrafter"/>
</dbReference>
<dbReference type="GO" id="GO:0005737">
    <property type="term" value="C:cytoplasm"/>
    <property type="evidence" value="ECO:0007669"/>
    <property type="project" value="UniProtKB-SubCell"/>
</dbReference>
<evidence type="ECO:0000256" key="4">
    <source>
        <dbReference type="RuleBase" id="RU000535"/>
    </source>
</evidence>
<dbReference type="OrthoDB" id="9806791at2"/>
<dbReference type="RefSeq" id="WP_075364224.1">
    <property type="nucleotide sequence ID" value="NZ_MLBF01000008.1"/>
</dbReference>
<dbReference type="InterPro" id="IPR018369">
    <property type="entry name" value="Chaprnonin_Cpn10_CS"/>
</dbReference>
<gene>
    <name evidence="3" type="primary">groES</name>
    <name evidence="3" type="synonym">groS</name>
    <name evidence="5" type="ORF">DSOL_1507</name>
</gene>
<dbReference type="CDD" id="cd00320">
    <property type="entry name" value="cpn10"/>
    <property type="match status" value="1"/>
</dbReference>
<dbReference type="InterPro" id="IPR037124">
    <property type="entry name" value="Chaperonin_GroES_sf"/>
</dbReference>
<evidence type="ECO:0000313" key="5">
    <source>
        <dbReference type="EMBL" id="OLN32471.1"/>
    </source>
</evidence>
<comment type="caution">
    <text evidence="5">The sequence shown here is derived from an EMBL/GenBank/DDBJ whole genome shotgun (WGS) entry which is preliminary data.</text>
</comment>
<organism evidence="5 6">
    <name type="scientific">Desulfosporosinus metallidurans</name>
    <dbReference type="NCBI Taxonomy" id="1888891"/>
    <lineage>
        <taxon>Bacteria</taxon>
        <taxon>Bacillati</taxon>
        <taxon>Bacillota</taxon>
        <taxon>Clostridia</taxon>
        <taxon>Eubacteriales</taxon>
        <taxon>Desulfitobacteriaceae</taxon>
        <taxon>Desulfosporosinus</taxon>
    </lineage>
</organism>
<dbReference type="GO" id="GO:0044183">
    <property type="term" value="F:protein folding chaperone"/>
    <property type="evidence" value="ECO:0007669"/>
    <property type="project" value="InterPro"/>
</dbReference>
<dbReference type="PANTHER" id="PTHR10772:SF58">
    <property type="entry name" value="CO-CHAPERONIN GROES"/>
    <property type="match status" value="1"/>
</dbReference>
<sequence>MNIKPLADRVIIKALPMEEKTKSGIIMPDTAKEKPQEGEVVAAGPGKMEKGARIVLDVKVGDRVIYSKYAGTEVKYDGEEYLILKEADILAIIG</sequence>
<dbReference type="GO" id="GO:0046872">
    <property type="term" value="F:metal ion binding"/>
    <property type="evidence" value="ECO:0007669"/>
    <property type="project" value="TreeGrafter"/>
</dbReference>
<comment type="similarity">
    <text evidence="1 3 4">Belongs to the GroES chaperonin family.</text>
</comment>
<reference evidence="5 6" key="1">
    <citation type="submission" date="2016-09" db="EMBL/GenBank/DDBJ databases">
        <title>Complete genome of Desulfosporosinus sp. OL.</title>
        <authorList>
            <person name="Mardanov A."/>
            <person name="Beletsky A."/>
            <person name="Panova A."/>
            <person name="Karnachuk O."/>
            <person name="Ravin N."/>
        </authorList>
    </citation>
    <scope>NUCLEOTIDE SEQUENCE [LARGE SCALE GENOMIC DNA]</scope>
    <source>
        <strain evidence="5 6">OL</strain>
    </source>
</reference>
<dbReference type="Gene3D" id="2.30.33.40">
    <property type="entry name" value="GroES chaperonin"/>
    <property type="match status" value="1"/>
</dbReference>
<evidence type="ECO:0000256" key="2">
    <source>
        <dbReference type="ARBA" id="ARBA00023186"/>
    </source>
</evidence>
<keyword evidence="3" id="KW-0963">Cytoplasm</keyword>
<dbReference type="HAMAP" id="MF_00580">
    <property type="entry name" value="CH10"/>
    <property type="match status" value="1"/>
</dbReference>
<dbReference type="PANTHER" id="PTHR10772">
    <property type="entry name" value="10 KDA HEAT SHOCK PROTEIN"/>
    <property type="match status" value="1"/>
</dbReference>
<dbReference type="STRING" id="1888891.DSOL_1507"/>
<dbReference type="PRINTS" id="PR00297">
    <property type="entry name" value="CHAPERONIN10"/>
</dbReference>
<comment type="subunit">
    <text evidence="3">Heptamer of 7 subunits arranged in a ring. Interacts with the chaperonin GroEL.</text>
</comment>
<protein>
    <recommendedName>
        <fullName evidence="3">Co-chaperonin GroES</fullName>
    </recommendedName>
    <alternativeName>
        <fullName evidence="3">10 kDa chaperonin</fullName>
    </alternativeName>
    <alternativeName>
        <fullName evidence="3">Chaperonin-10</fullName>
        <shortName evidence="3">Cpn10</shortName>
    </alternativeName>
</protein>
<evidence type="ECO:0000256" key="3">
    <source>
        <dbReference type="HAMAP-Rule" id="MF_00580"/>
    </source>
</evidence>
<dbReference type="NCBIfam" id="NF001533">
    <property type="entry name" value="PRK00364.2-4"/>
    <property type="match status" value="1"/>
</dbReference>
<dbReference type="GO" id="GO:0005524">
    <property type="term" value="F:ATP binding"/>
    <property type="evidence" value="ECO:0007669"/>
    <property type="project" value="InterPro"/>
</dbReference>
<dbReference type="GO" id="GO:0051087">
    <property type="term" value="F:protein-folding chaperone binding"/>
    <property type="evidence" value="ECO:0007669"/>
    <property type="project" value="TreeGrafter"/>
</dbReference>
<dbReference type="SUPFAM" id="SSF50129">
    <property type="entry name" value="GroES-like"/>
    <property type="match status" value="1"/>
</dbReference>
<comment type="subcellular location">
    <subcellularLocation>
        <location evidence="3">Cytoplasm</location>
    </subcellularLocation>
</comment>
<dbReference type="Proteomes" id="UP000186102">
    <property type="component" value="Unassembled WGS sequence"/>
</dbReference>
<dbReference type="NCBIfam" id="NF001531">
    <property type="entry name" value="PRK00364.2-2"/>
    <property type="match status" value="1"/>
</dbReference>
<dbReference type="AlphaFoldDB" id="A0A1Q8QYU9"/>
<keyword evidence="6" id="KW-1185">Reference proteome</keyword>
<name>A0A1Q8QYU9_9FIRM</name>
<proteinExistence type="inferred from homology"/>
<keyword evidence="5" id="KW-0346">Stress response</keyword>